<feature type="domain" description="Myb-like" evidence="2">
    <location>
        <begin position="134"/>
        <end position="178"/>
    </location>
</feature>
<reference evidence="3" key="1">
    <citation type="journal article" date="2023" name="Mol. Phylogenet. Evol.">
        <title>Genome-scale phylogeny and comparative genomics of the fungal order Sordariales.</title>
        <authorList>
            <person name="Hensen N."/>
            <person name="Bonometti L."/>
            <person name="Westerberg I."/>
            <person name="Brannstrom I.O."/>
            <person name="Guillou S."/>
            <person name="Cros-Aarteil S."/>
            <person name="Calhoun S."/>
            <person name="Haridas S."/>
            <person name="Kuo A."/>
            <person name="Mondo S."/>
            <person name="Pangilinan J."/>
            <person name="Riley R."/>
            <person name="LaButti K."/>
            <person name="Andreopoulos B."/>
            <person name="Lipzen A."/>
            <person name="Chen C."/>
            <person name="Yan M."/>
            <person name="Daum C."/>
            <person name="Ng V."/>
            <person name="Clum A."/>
            <person name="Steindorff A."/>
            <person name="Ohm R.A."/>
            <person name="Martin F."/>
            <person name="Silar P."/>
            <person name="Natvig D.O."/>
            <person name="Lalanne C."/>
            <person name="Gautier V."/>
            <person name="Ament-Velasquez S.L."/>
            <person name="Kruys A."/>
            <person name="Hutchinson M.I."/>
            <person name="Powell A.J."/>
            <person name="Barry K."/>
            <person name="Miller A.N."/>
            <person name="Grigoriev I.V."/>
            <person name="Debuchy R."/>
            <person name="Gladieux P."/>
            <person name="Hiltunen Thoren M."/>
            <person name="Johannesson H."/>
        </authorList>
    </citation>
    <scope>NUCLEOTIDE SEQUENCE</scope>
    <source>
        <strain evidence="3">CBS 508.74</strain>
    </source>
</reference>
<evidence type="ECO:0000313" key="3">
    <source>
        <dbReference type="EMBL" id="KAK4115996.1"/>
    </source>
</evidence>
<sequence>MAGAFPEETSRSRSLPRYRSREIATVEATEHTNGSGDWASNAEAGGYRQGPSQRPNVTAGPDPGYQYPPLPAALPMPRNDAGVPPLTTSALDTQMGGITLEDKSVQGGATAFPDQTGEELAALAEYPYSVYNHGTWTAADDRTLIMARSRGQNWADLQRAYFPTKTANACRKRYERLVERRGIHDYSARKLEMVANEYMNMRKEIWSGLAERVGMKWEVVESLCMSAGLRTIQSNARSYTNRSRRDNRISQKTREAQAEAAAAGPLSSAVPAAGPIGTGFGVAFARKVTGNPELSTTGSSPGHNTSTSHNPPRSNAGIMPPPPLIPPNLNHASLPGSLPRGQQVPFDGYLNGRSQPESGQSREPQPPVPGRGQDWVSPTFRGPV</sequence>
<dbReference type="Pfam" id="PF13921">
    <property type="entry name" value="Myb_DNA-bind_6"/>
    <property type="match status" value="1"/>
</dbReference>
<gene>
    <name evidence="3" type="ORF">N656DRAFT_774178</name>
</gene>
<feature type="region of interest" description="Disordered" evidence="1">
    <location>
        <begin position="291"/>
        <end position="384"/>
    </location>
</feature>
<evidence type="ECO:0000259" key="2">
    <source>
        <dbReference type="PROSITE" id="PS50090"/>
    </source>
</evidence>
<comment type="caution">
    <text evidence="3">The sequence shown here is derived from an EMBL/GenBank/DDBJ whole genome shotgun (WGS) entry which is preliminary data.</text>
</comment>
<feature type="compositionally biased region" description="Basic and acidic residues" evidence="1">
    <location>
        <begin position="19"/>
        <end position="30"/>
    </location>
</feature>
<feature type="region of interest" description="Disordered" evidence="1">
    <location>
        <begin position="1"/>
        <end position="79"/>
    </location>
</feature>
<dbReference type="InterPro" id="IPR009057">
    <property type="entry name" value="Homeodomain-like_sf"/>
</dbReference>
<feature type="compositionally biased region" description="Polar residues" evidence="1">
    <location>
        <begin position="352"/>
        <end position="363"/>
    </location>
</feature>
<dbReference type="EMBL" id="MU853333">
    <property type="protein sequence ID" value="KAK4115996.1"/>
    <property type="molecule type" value="Genomic_DNA"/>
</dbReference>
<feature type="compositionally biased region" description="Polar residues" evidence="1">
    <location>
        <begin position="292"/>
        <end position="313"/>
    </location>
</feature>
<dbReference type="SMART" id="SM00717">
    <property type="entry name" value="SANT"/>
    <property type="match status" value="1"/>
</dbReference>
<dbReference type="InterPro" id="IPR001005">
    <property type="entry name" value="SANT/Myb"/>
</dbReference>
<dbReference type="CDD" id="cd00167">
    <property type="entry name" value="SANT"/>
    <property type="match status" value="1"/>
</dbReference>
<protein>
    <recommendedName>
        <fullName evidence="2">Myb-like domain-containing protein</fullName>
    </recommendedName>
</protein>
<reference evidence="3" key="2">
    <citation type="submission" date="2023-05" db="EMBL/GenBank/DDBJ databases">
        <authorList>
            <consortium name="Lawrence Berkeley National Laboratory"/>
            <person name="Steindorff A."/>
            <person name="Hensen N."/>
            <person name="Bonometti L."/>
            <person name="Westerberg I."/>
            <person name="Brannstrom I.O."/>
            <person name="Guillou S."/>
            <person name="Cros-Aarteil S."/>
            <person name="Calhoun S."/>
            <person name="Haridas S."/>
            <person name="Kuo A."/>
            <person name="Mondo S."/>
            <person name="Pangilinan J."/>
            <person name="Riley R."/>
            <person name="Labutti K."/>
            <person name="Andreopoulos B."/>
            <person name="Lipzen A."/>
            <person name="Chen C."/>
            <person name="Yanf M."/>
            <person name="Daum C."/>
            <person name="Ng V."/>
            <person name="Clum A."/>
            <person name="Ohm R."/>
            <person name="Martin F."/>
            <person name="Silar P."/>
            <person name="Natvig D."/>
            <person name="Lalanne C."/>
            <person name="Gautier V."/>
            <person name="Ament-Velasquez S.L."/>
            <person name="Kruys A."/>
            <person name="Hutchinson M.I."/>
            <person name="Powell A.J."/>
            <person name="Barry K."/>
            <person name="Miller A.N."/>
            <person name="Grigoriev I.V."/>
            <person name="Debuchy R."/>
            <person name="Gladieux P."/>
            <person name="Thoren M.H."/>
            <person name="Johannesson H."/>
        </authorList>
    </citation>
    <scope>NUCLEOTIDE SEQUENCE</scope>
    <source>
        <strain evidence="3">CBS 508.74</strain>
    </source>
</reference>
<keyword evidence="4" id="KW-1185">Reference proteome</keyword>
<dbReference type="Gene3D" id="1.10.10.60">
    <property type="entry name" value="Homeodomain-like"/>
    <property type="match status" value="1"/>
</dbReference>
<evidence type="ECO:0000256" key="1">
    <source>
        <dbReference type="SAM" id="MobiDB-lite"/>
    </source>
</evidence>
<organism evidence="3 4">
    <name type="scientific">Canariomyces notabilis</name>
    <dbReference type="NCBI Taxonomy" id="2074819"/>
    <lineage>
        <taxon>Eukaryota</taxon>
        <taxon>Fungi</taxon>
        <taxon>Dikarya</taxon>
        <taxon>Ascomycota</taxon>
        <taxon>Pezizomycotina</taxon>
        <taxon>Sordariomycetes</taxon>
        <taxon>Sordariomycetidae</taxon>
        <taxon>Sordariales</taxon>
        <taxon>Chaetomiaceae</taxon>
        <taxon>Canariomyces</taxon>
    </lineage>
</organism>
<dbReference type="AlphaFoldDB" id="A0AAN6TKZ9"/>
<dbReference type="RefSeq" id="XP_064673566.1">
    <property type="nucleotide sequence ID" value="XM_064814211.1"/>
</dbReference>
<proteinExistence type="predicted"/>
<accession>A0AAN6TKZ9</accession>
<evidence type="ECO:0000313" key="4">
    <source>
        <dbReference type="Proteomes" id="UP001302812"/>
    </source>
</evidence>
<dbReference type="Proteomes" id="UP001302812">
    <property type="component" value="Unassembled WGS sequence"/>
</dbReference>
<name>A0AAN6TKZ9_9PEZI</name>
<dbReference type="GeneID" id="89938336"/>
<dbReference type="PROSITE" id="PS50090">
    <property type="entry name" value="MYB_LIKE"/>
    <property type="match status" value="1"/>
</dbReference>
<dbReference type="SUPFAM" id="SSF46689">
    <property type="entry name" value="Homeodomain-like"/>
    <property type="match status" value="1"/>
</dbReference>